<dbReference type="Proteomes" id="UP000002028">
    <property type="component" value="Chromosome"/>
</dbReference>
<dbReference type="AlphaFoldDB" id="D2QDR1"/>
<dbReference type="eggNOG" id="ENOG5033I2I">
    <property type="taxonomic scope" value="Bacteria"/>
</dbReference>
<gene>
    <name evidence="2" type="ordered locus">Slin_2163</name>
</gene>
<dbReference type="Gene3D" id="2.170.130.30">
    <property type="match status" value="1"/>
</dbReference>
<dbReference type="Pfam" id="PF14478">
    <property type="entry name" value="DUF4430"/>
    <property type="match status" value="1"/>
</dbReference>
<dbReference type="EMBL" id="CP001769">
    <property type="protein sequence ID" value="ADB38191.1"/>
    <property type="molecule type" value="Genomic_DNA"/>
</dbReference>
<accession>D2QDR1</accession>
<name>D2QDR1_SPILD</name>
<dbReference type="HOGENOM" id="CLU_1969142_0_0_10"/>
<evidence type="ECO:0000313" key="2">
    <source>
        <dbReference type="EMBL" id="ADB38191.1"/>
    </source>
</evidence>
<reference evidence="2 3" key="1">
    <citation type="journal article" date="2010" name="Stand. Genomic Sci.">
        <title>Complete genome sequence of Spirosoma linguale type strain (1).</title>
        <authorList>
            <person name="Lail K."/>
            <person name="Sikorski J."/>
            <person name="Saunders E."/>
            <person name="Lapidus A."/>
            <person name="Glavina Del Rio T."/>
            <person name="Copeland A."/>
            <person name="Tice H."/>
            <person name="Cheng J.-F."/>
            <person name="Lucas S."/>
            <person name="Nolan M."/>
            <person name="Bruce D."/>
            <person name="Goodwin L."/>
            <person name="Pitluck S."/>
            <person name="Ivanova N."/>
            <person name="Mavromatis K."/>
            <person name="Ovchinnikova G."/>
            <person name="Pati A."/>
            <person name="Chen A."/>
            <person name="Palaniappan K."/>
            <person name="Land M."/>
            <person name="Hauser L."/>
            <person name="Chang Y.-J."/>
            <person name="Jeffries C.D."/>
            <person name="Chain P."/>
            <person name="Brettin T."/>
            <person name="Detter J.C."/>
            <person name="Schuetze A."/>
            <person name="Rohde M."/>
            <person name="Tindall B.J."/>
            <person name="Goeker M."/>
            <person name="Bristow J."/>
            <person name="Eisen J.A."/>
            <person name="Markowitz V."/>
            <person name="Hugenholtz P."/>
            <person name="Kyrpides N.C."/>
            <person name="Klenk H.-P."/>
            <person name="Chen F."/>
        </authorList>
    </citation>
    <scope>NUCLEOTIDE SEQUENCE [LARGE SCALE GENOMIC DNA]</scope>
    <source>
        <strain evidence="3">ATCC 33905 / DSM 74 / LMG 10896 / Claus 1</strain>
    </source>
</reference>
<sequence>MDLVTVQITGGPSTSVAWTQGMNVQQAMELAYVAINNSQQFTYALQYYGSYGYLVMMINETYDSFFSSSAPYWYWELLVNGQPSSLGIDSEILNPGDEVTFQFSQYSANLHSKSSLQVKFDNQLKRD</sequence>
<dbReference type="KEGG" id="sli:Slin_2163"/>
<evidence type="ECO:0000259" key="1">
    <source>
        <dbReference type="Pfam" id="PF14478"/>
    </source>
</evidence>
<protein>
    <recommendedName>
        <fullName evidence="1">Transcobalamin-like C-terminal domain-containing protein</fullName>
    </recommendedName>
</protein>
<keyword evidence="3" id="KW-1185">Reference proteome</keyword>
<feature type="domain" description="Transcobalamin-like C-terminal" evidence="1">
    <location>
        <begin position="38"/>
        <end position="104"/>
    </location>
</feature>
<organism evidence="2 3">
    <name type="scientific">Spirosoma linguale (strain ATCC 33905 / DSM 74 / LMG 10896 / Claus 1)</name>
    <dbReference type="NCBI Taxonomy" id="504472"/>
    <lineage>
        <taxon>Bacteria</taxon>
        <taxon>Pseudomonadati</taxon>
        <taxon>Bacteroidota</taxon>
        <taxon>Cytophagia</taxon>
        <taxon>Cytophagales</taxon>
        <taxon>Cytophagaceae</taxon>
        <taxon>Spirosoma</taxon>
    </lineage>
</organism>
<proteinExistence type="predicted"/>
<dbReference type="RefSeq" id="WP_012926735.1">
    <property type="nucleotide sequence ID" value="NC_013730.1"/>
</dbReference>
<dbReference type="InterPro" id="IPR027954">
    <property type="entry name" value="Transcobalamin-like_C"/>
</dbReference>
<evidence type="ECO:0000313" key="3">
    <source>
        <dbReference type="Proteomes" id="UP000002028"/>
    </source>
</evidence>